<name>J4G7G6_9APHY</name>
<dbReference type="InterPro" id="IPR032675">
    <property type="entry name" value="LRR_dom_sf"/>
</dbReference>
<reference evidence="1 2" key="1">
    <citation type="journal article" date="2012" name="Appl. Environ. Microbiol.">
        <title>Short-read sequencing for genomic analysis of the brown rot fungus Fibroporia radiculosa.</title>
        <authorList>
            <person name="Tang J.D."/>
            <person name="Perkins A.D."/>
            <person name="Sonstegard T.S."/>
            <person name="Schroeder S.G."/>
            <person name="Burgess S.C."/>
            <person name="Diehl S.V."/>
        </authorList>
    </citation>
    <scope>NUCLEOTIDE SEQUENCE [LARGE SCALE GENOMIC DNA]</scope>
    <source>
        <strain evidence="1 2">TFFH 294</strain>
    </source>
</reference>
<dbReference type="GeneID" id="24097299"/>
<accession>J4G7G6</accession>
<dbReference type="Gene3D" id="1.20.1280.50">
    <property type="match status" value="1"/>
</dbReference>
<dbReference type="OrthoDB" id="2767912at2759"/>
<organism evidence="1 2">
    <name type="scientific">Fibroporia radiculosa</name>
    <dbReference type="NCBI Taxonomy" id="599839"/>
    <lineage>
        <taxon>Eukaryota</taxon>
        <taxon>Fungi</taxon>
        <taxon>Dikarya</taxon>
        <taxon>Basidiomycota</taxon>
        <taxon>Agaricomycotina</taxon>
        <taxon>Agaricomycetes</taxon>
        <taxon>Polyporales</taxon>
        <taxon>Fibroporiaceae</taxon>
        <taxon>Fibroporia</taxon>
    </lineage>
</organism>
<dbReference type="InParanoid" id="J4G7G6"/>
<evidence type="ECO:0000313" key="1">
    <source>
        <dbReference type="EMBL" id="CCM02388.1"/>
    </source>
</evidence>
<dbReference type="HOGENOM" id="CLU_020999_0_0_1"/>
<dbReference type="Proteomes" id="UP000006352">
    <property type="component" value="Unassembled WGS sequence"/>
</dbReference>
<dbReference type="RefSeq" id="XP_012181671.1">
    <property type="nucleotide sequence ID" value="XM_012326281.1"/>
</dbReference>
<sequence>MTTIHNIPPEVLKTIFEHATTYVDKEKCQELADRVISVCQRWKTVGLETPALWATIYVTLDYDHSDYGFIQTSLARSGHHKLDINLWILHSHLPSNGSVESWISKVMELLLPHMKRWKSLYMYVSLSDLAAIATASWTGTAVALQALQIESSGADQGIPDVCSFSLPATFSAPNLRLYSLQSMDCVEVQDAINMPKAFPALRILRICRRTFKWIDTMEMMQLLHHLPSLQLLSLDGPMLDQEDPDPADAIENPPCLRALRELEFTFVGAYDVATSLRAFDAPLLEKLTIGGCHSEDLSEGLMRIEAQLARFPSLHILNHGHNHYNGEQTFSMKQTCTCFSTFRQFDLGDVSLLDVLSCLAKEQPEGWYLPTLTSLELRSGREHATSYVGLLRDLVEARQGAQLATGEASATRHPLALEEITVHAWCDISEEERSWFKERLQTFKWDPDLSEDRQMPSSVAMCCAPARK</sequence>
<keyword evidence="2" id="KW-1185">Reference proteome</keyword>
<dbReference type="Gene3D" id="3.80.10.10">
    <property type="entry name" value="Ribonuclease Inhibitor"/>
    <property type="match status" value="1"/>
</dbReference>
<dbReference type="SUPFAM" id="SSF52047">
    <property type="entry name" value="RNI-like"/>
    <property type="match status" value="1"/>
</dbReference>
<protein>
    <submittedName>
        <fullName evidence="1">Uncharacterized protein</fullName>
    </submittedName>
</protein>
<proteinExistence type="predicted"/>
<dbReference type="AlphaFoldDB" id="J4G7G6"/>
<evidence type="ECO:0000313" key="2">
    <source>
        <dbReference type="Proteomes" id="UP000006352"/>
    </source>
</evidence>
<dbReference type="STRING" id="599839.J4G7G6"/>
<gene>
    <name evidence="1" type="ORF">FIBRA_04484</name>
</gene>
<dbReference type="EMBL" id="HE797078">
    <property type="protein sequence ID" value="CCM02388.1"/>
    <property type="molecule type" value="Genomic_DNA"/>
</dbReference>